<dbReference type="PANTHER" id="PTHR30055:SF151">
    <property type="entry name" value="TRANSCRIPTIONAL REGULATORY PROTEIN"/>
    <property type="match status" value="1"/>
</dbReference>
<dbReference type="Pfam" id="PF00440">
    <property type="entry name" value="TetR_N"/>
    <property type="match status" value="1"/>
</dbReference>
<dbReference type="InterPro" id="IPR036271">
    <property type="entry name" value="Tet_transcr_reg_TetR-rel_C_sf"/>
</dbReference>
<name>A0ABS4QIW8_9NOCA</name>
<evidence type="ECO:0000256" key="1">
    <source>
        <dbReference type="ARBA" id="ARBA00023015"/>
    </source>
</evidence>
<dbReference type="Gene3D" id="1.10.357.10">
    <property type="entry name" value="Tetracycline Repressor, domain 2"/>
    <property type="match status" value="1"/>
</dbReference>
<dbReference type="Proteomes" id="UP001519325">
    <property type="component" value="Unassembled WGS sequence"/>
</dbReference>
<feature type="DNA-binding region" description="H-T-H motif" evidence="4">
    <location>
        <begin position="49"/>
        <end position="68"/>
    </location>
</feature>
<reference evidence="6 7" key="1">
    <citation type="submission" date="2021-03" db="EMBL/GenBank/DDBJ databases">
        <title>Sequencing the genomes of 1000 actinobacteria strains.</title>
        <authorList>
            <person name="Klenk H.-P."/>
        </authorList>
    </citation>
    <scope>NUCLEOTIDE SEQUENCE [LARGE SCALE GENOMIC DNA]</scope>
    <source>
        <strain evidence="6 7">DSM 45516</strain>
    </source>
</reference>
<comment type="caution">
    <text evidence="6">The sequence shown here is derived from an EMBL/GenBank/DDBJ whole genome shotgun (WGS) entry which is preliminary data.</text>
</comment>
<evidence type="ECO:0000256" key="4">
    <source>
        <dbReference type="PROSITE-ProRule" id="PRU00335"/>
    </source>
</evidence>
<dbReference type="PRINTS" id="PR00455">
    <property type="entry name" value="HTHTETR"/>
</dbReference>
<dbReference type="SUPFAM" id="SSF48498">
    <property type="entry name" value="Tetracyclin repressor-like, C-terminal domain"/>
    <property type="match status" value="1"/>
</dbReference>
<evidence type="ECO:0000259" key="5">
    <source>
        <dbReference type="PROSITE" id="PS50977"/>
    </source>
</evidence>
<evidence type="ECO:0000313" key="7">
    <source>
        <dbReference type="Proteomes" id="UP001519325"/>
    </source>
</evidence>
<dbReference type="InterPro" id="IPR004111">
    <property type="entry name" value="Repressor_TetR_C"/>
</dbReference>
<evidence type="ECO:0000256" key="2">
    <source>
        <dbReference type="ARBA" id="ARBA00023125"/>
    </source>
</evidence>
<keyword evidence="3" id="KW-0804">Transcription</keyword>
<feature type="domain" description="HTH tetR-type" evidence="5">
    <location>
        <begin position="26"/>
        <end position="86"/>
    </location>
</feature>
<dbReference type="InterPro" id="IPR009057">
    <property type="entry name" value="Homeodomain-like_sf"/>
</dbReference>
<protein>
    <submittedName>
        <fullName evidence="6">AcrR family transcriptional regulator</fullName>
    </submittedName>
</protein>
<dbReference type="SUPFAM" id="SSF46689">
    <property type="entry name" value="Homeodomain-like"/>
    <property type="match status" value="1"/>
</dbReference>
<dbReference type="Pfam" id="PF02909">
    <property type="entry name" value="TetR_C_1"/>
    <property type="match status" value="1"/>
</dbReference>
<dbReference type="RefSeq" id="WP_209893598.1">
    <property type="nucleotide sequence ID" value="NZ_JAGGMR010000001.1"/>
</dbReference>
<keyword evidence="7" id="KW-1185">Reference proteome</keyword>
<keyword evidence="1" id="KW-0805">Transcription regulation</keyword>
<keyword evidence="2 4" id="KW-0238">DNA-binding</keyword>
<gene>
    <name evidence="6" type="ORF">BJ987_004553</name>
</gene>
<dbReference type="PROSITE" id="PS50977">
    <property type="entry name" value="HTH_TETR_2"/>
    <property type="match status" value="1"/>
</dbReference>
<evidence type="ECO:0000313" key="6">
    <source>
        <dbReference type="EMBL" id="MBP2191652.1"/>
    </source>
</evidence>
<dbReference type="PANTHER" id="PTHR30055">
    <property type="entry name" value="HTH-TYPE TRANSCRIPTIONAL REGULATOR RUTR"/>
    <property type="match status" value="1"/>
</dbReference>
<dbReference type="Gene3D" id="1.10.10.60">
    <property type="entry name" value="Homeodomain-like"/>
    <property type="match status" value="1"/>
</dbReference>
<proteinExistence type="predicted"/>
<sequence>MSADLPADLARLWRVHKGSRLGRPPALDVDRVVRTAVELADRDGLPGATLPKLAAELGVTPMSLYRHVGSKEELLALMGDLAFGSPPEYAPPHDDWRDMLRRWALAQWAVHRRRPWLAQLPTSGPPRGPHLVGWLDAGLRALRDTGLDPAAQLGILTVVSGYVRNADLLTQQLAQGWLSDGTAQLEHEQTYGRQLSALVDPNRFPDAAALFASGLFEFLPPTDDPAGEDFHFGLELILDGVAAAIRAAALS</sequence>
<evidence type="ECO:0000256" key="3">
    <source>
        <dbReference type="ARBA" id="ARBA00023163"/>
    </source>
</evidence>
<dbReference type="InterPro" id="IPR050109">
    <property type="entry name" value="HTH-type_TetR-like_transc_reg"/>
</dbReference>
<dbReference type="EMBL" id="JAGGMR010000001">
    <property type="protein sequence ID" value="MBP2191652.1"/>
    <property type="molecule type" value="Genomic_DNA"/>
</dbReference>
<dbReference type="InterPro" id="IPR001647">
    <property type="entry name" value="HTH_TetR"/>
</dbReference>
<organism evidence="6 7">
    <name type="scientific">Nocardia goodfellowii</name>
    <dbReference type="NCBI Taxonomy" id="882446"/>
    <lineage>
        <taxon>Bacteria</taxon>
        <taxon>Bacillati</taxon>
        <taxon>Actinomycetota</taxon>
        <taxon>Actinomycetes</taxon>
        <taxon>Mycobacteriales</taxon>
        <taxon>Nocardiaceae</taxon>
        <taxon>Nocardia</taxon>
    </lineage>
</organism>
<accession>A0ABS4QIW8</accession>